<accession>A0A833S9U3</accession>
<dbReference type="Proteomes" id="UP000655588">
    <property type="component" value="Unassembled WGS sequence"/>
</dbReference>
<feature type="compositionally biased region" description="Basic residues" evidence="14">
    <location>
        <begin position="525"/>
        <end position="535"/>
    </location>
</feature>
<evidence type="ECO:0000256" key="2">
    <source>
        <dbReference type="ARBA" id="ARBA00004629"/>
    </source>
</evidence>
<feature type="region of interest" description="Disordered" evidence="14">
    <location>
        <begin position="1092"/>
        <end position="1121"/>
    </location>
</feature>
<dbReference type="InterPro" id="IPR011989">
    <property type="entry name" value="ARM-like"/>
</dbReference>
<dbReference type="Gene3D" id="1.25.10.10">
    <property type="entry name" value="Leucine-rich Repeat Variant"/>
    <property type="match status" value="5"/>
</dbReference>
<dbReference type="GO" id="GO:0051010">
    <property type="term" value="F:microtubule plus-end binding"/>
    <property type="evidence" value="ECO:0007669"/>
    <property type="project" value="InterPro"/>
</dbReference>
<comment type="similarity">
    <text evidence="13">Belongs to the TOG/XMAP215 family.</text>
</comment>
<dbReference type="InterPro" id="IPR024395">
    <property type="entry name" value="CLASP_N_dom"/>
</dbReference>
<dbReference type="FunFam" id="1.25.10.10:FF:000050">
    <property type="entry name" value="Cytoskeleton-associated protein 5 isoform X1"/>
    <property type="match status" value="1"/>
</dbReference>
<dbReference type="SUPFAM" id="SSF48371">
    <property type="entry name" value="ARM repeat"/>
    <property type="match status" value="2"/>
</dbReference>
<keyword evidence="11" id="KW-0131">Cell cycle</keyword>
<evidence type="ECO:0000256" key="14">
    <source>
        <dbReference type="SAM" id="MobiDB-lite"/>
    </source>
</evidence>
<evidence type="ECO:0000256" key="12">
    <source>
        <dbReference type="ARBA" id="ARBA00023328"/>
    </source>
</evidence>
<feature type="compositionally biased region" description="Polar residues" evidence="14">
    <location>
        <begin position="1393"/>
        <end position="1414"/>
    </location>
</feature>
<dbReference type="InterPro" id="IPR016024">
    <property type="entry name" value="ARM-type_fold"/>
</dbReference>
<organism evidence="16 17">
    <name type="scientific">Frieseomelitta varia</name>
    <dbReference type="NCBI Taxonomy" id="561572"/>
    <lineage>
        <taxon>Eukaryota</taxon>
        <taxon>Metazoa</taxon>
        <taxon>Ecdysozoa</taxon>
        <taxon>Arthropoda</taxon>
        <taxon>Hexapoda</taxon>
        <taxon>Insecta</taxon>
        <taxon>Pterygota</taxon>
        <taxon>Neoptera</taxon>
        <taxon>Endopterygota</taxon>
        <taxon>Hymenoptera</taxon>
        <taxon>Apocrita</taxon>
        <taxon>Aculeata</taxon>
        <taxon>Apoidea</taxon>
        <taxon>Anthophila</taxon>
        <taxon>Apidae</taxon>
        <taxon>Frieseomelitta</taxon>
    </lineage>
</organism>
<evidence type="ECO:0000313" key="16">
    <source>
        <dbReference type="EMBL" id="KAF3428496.1"/>
    </source>
</evidence>
<feature type="compositionally biased region" description="Acidic residues" evidence="14">
    <location>
        <begin position="1422"/>
        <end position="1432"/>
    </location>
</feature>
<keyword evidence="4" id="KW-0158">Chromosome</keyword>
<dbReference type="GO" id="GO:0005813">
    <property type="term" value="C:centrosome"/>
    <property type="evidence" value="ECO:0007669"/>
    <property type="project" value="UniProtKB-SubCell"/>
</dbReference>
<dbReference type="GO" id="GO:0000776">
    <property type="term" value="C:kinetochore"/>
    <property type="evidence" value="ECO:0007669"/>
    <property type="project" value="UniProtKB-KW"/>
</dbReference>
<dbReference type="PANTHER" id="PTHR12609">
    <property type="entry name" value="MICROTUBULE ASSOCIATED PROTEIN XMAP215"/>
    <property type="match status" value="1"/>
</dbReference>
<feature type="compositionally biased region" description="Polar residues" evidence="14">
    <location>
        <begin position="544"/>
        <end position="553"/>
    </location>
</feature>
<dbReference type="Pfam" id="PF21041">
    <property type="entry name" value="XMAP215_CLASP_TOG"/>
    <property type="match status" value="3"/>
</dbReference>
<feature type="domain" description="TOG" evidence="15">
    <location>
        <begin position="1151"/>
        <end position="1394"/>
    </location>
</feature>
<dbReference type="GO" id="GO:0046785">
    <property type="term" value="P:microtubule polymerization"/>
    <property type="evidence" value="ECO:0007669"/>
    <property type="project" value="InterPro"/>
</dbReference>
<feature type="domain" description="TOG" evidence="15">
    <location>
        <begin position="1"/>
        <end position="217"/>
    </location>
</feature>
<evidence type="ECO:0000256" key="7">
    <source>
        <dbReference type="ARBA" id="ARBA00022737"/>
    </source>
</evidence>
<evidence type="ECO:0000256" key="5">
    <source>
        <dbReference type="ARBA" id="ARBA00022490"/>
    </source>
</evidence>
<dbReference type="InterPro" id="IPR048491">
    <property type="entry name" value="XMAP215_CLASP_TOG"/>
</dbReference>
<evidence type="ECO:0000256" key="10">
    <source>
        <dbReference type="ARBA" id="ARBA00023212"/>
    </source>
</evidence>
<reference evidence="16" key="1">
    <citation type="submission" date="2019-11" db="EMBL/GenBank/DDBJ databases">
        <title>The nuclear and mitochondrial genomes of Frieseomelitta varia - a highly eusocial stingless bee (Meliponini) with a permanently sterile worker caste.</title>
        <authorList>
            <person name="Freitas F.C.P."/>
            <person name="Lourenco A.P."/>
            <person name="Nunes F.M.F."/>
            <person name="Paschoal A.R."/>
            <person name="Abreu F.C.P."/>
            <person name="Barbin F.O."/>
            <person name="Bataglia L."/>
            <person name="Cardoso-Junior C.A.M."/>
            <person name="Cervoni M.S."/>
            <person name="Silva S.R."/>
            <person name="Dalarmi F."/>
            <person name="Del Lama M.A."/>
            <person name="Depintor T.S."/>
            <person name="Ferreira K.M."/>
            <person name="Goria P.S."/>
            <person name="Jaskot M.C."/>
            <person name="Lago D.C."/>
            <person name="Luna-Lucena D."/>
            <person name="Moda L.M."/>
            <person name="Nascimento L."/>
            <person name="Pedrino M."/>
            <person name="Rabico F.O."/>
            <person name="Sanches F.C."/>
            <person name="Santos D.E."/>
            <person name="Santos C.G."/>
            <person name="Vieira J."/>
            <person name="Lopes T.F."/>
            <person name="Barchuk A.R."/>
            <person name="Hartfelder K."/>
            <person name="Simoes Z.L.P."/>
            <person name="Bitondi M.M.G."/>
            <person name="Pinheiro D.G."/>
        </authorList>
    </citation>
    <scope>NUCLEOTIDE SEQUENCE</scope>
    <source>
        <strain evidence="16">USP_RPSP 00005682</strain>
        <tissue evidence="16">Whole individual</tissue>
    </source>
</reference>
<evidence type="ECO:0000256" key="3">
    <source>
        <dbReference type="ARBA" id="ARBA00004647"/>
    </source>
</evidence>
<comment type="subcellular location">
    <subcellularLocation>
        <location evidence="2">Chromosome</location>
        <location evidence="2">Centromere</location>
        <location evidence="2">Kinetochore</location>
    </subcellularLocation>
    <subcellularLocation>
        <location evidence="1">Cytoplasm</location>
        <location evidence="1">Cytoskeleton</location>
        <location evidence="1">Microtubule organizing center</location>
        <location evidence="1">Centrosome</location>
    </subcellularLocation>
    <subcellularLocation>
        <location evidence="3">Cytoplasm</location>
        <location evidence="3">Cytoskeleton</location>
        <location evidence="3">Spindle pole</location>
    </subcellularLocation>
</comment>
<keyword evidence="7" id="KW-0677">Repeat</keyword>
<evidence type="ECO:0000313" key="17">
    <source>
        <dbReference type="Proteomes" id="UP000655588"/>
    </source>
</evidence>
<dbReference type="GO" id="GO:0005874">
    <property type="term" value="C:microtubule"/>
    <property type="evidence" value="ECO:0007669"/>
    <property type="project" value="UniProtKB-ARBA"/>
</dbReference>
<feature type="compositionally biased region" description="Basic and acidic residues" evidence="14">
    <location>
        <begin position="513"/>
        <end position="524"/>
    </location>
</feature>
<dbReference type="GO" id="GO:0030951">
    <property type="term" value="P:establishment or maintenance of microtubule cytoskeleton polarity"/>
    <property type="evidence" value="ECO:0007669"/>
    <property type="project" value="InterPro"/>
</dbReference>
<dbReference type="GO" id="GO:0051301">
    <property type="term" value="P:cell division"/>
    <property type="evidence" value="ECO:0007669"/>
    <property type="project" value="UniProtKB-KW"/>
</dbReference>
<keyword evidence="17" id="KW-1185">Reference proteome</keyword>
<evidence type="ECO:0000256" key="13">
    <source>
        <dbReference type="ARBA" id="ARBA00025722"/>
    </source>
</evidence>
<evidence type="ECO:0000256" key="1">
    <source>
        <dbReference type="ARBA" id="ARBA00004300"/>
    </source>
</evidence>
<dbReference type="EMBL" id="WNWW01000214">
    <property type="protein sequence ID" value="KAF3428496.1"/>
    <property type="molecule type" value="Genomic_DNA"/>
</dbReference>
<dbReference type="SMART" id="SM01349">
    <property type="entry name" value="TOG"/>
    <property type="match status" value="5"/>
</dbReference>
<dbReference type="FunFam" id="1.25.10.10:FF:000068">
    <property type="entry name" value="cytoskeleton-associated protein 5 isoform X1"/>
    <property type="match status" value="1"/>
</dbReference>
<dbReference type="InterPro" id="IPR034085">
    <property type="entry name" value="TOG"/>
</dbReference>
<feature type="domain" description="TOG" evidence="15">
    <location>
        <begin position="830"/>
        <end position="1065"/>
    </location>
</feature>
<keyword evidence="8" id="KW-0498">Mitosis</keyword>
<dbReference type="FunFam" id="1.25.10.10:FF:000063">
    <property type="entry name" value="Putative cytoskeleton-associated protein 5"/>
    <property type="match status" value="1"/>
</dbReference>
<dbReference type="Pfam" id="PF12348">
    <property type="entry name" value="CLASP_N"/>
    <property type="match status" value="2"/>
</dbReference>
<keyword evidence="6" id="KW-0132">Cell division</keyword>
<evidence type="ECO:0000256" key="9">
    <source>
        <dbReference type="ARBA" id="ARBA00022838"/>
    </source>
</evidence>
<feature type="region of interest" description="Disordered" evidence="14">
    <location>
        <begin position="1392"/>
        <end position="1443"/>
    </location>
</feature>
<evidence type="ECO:0000256" key="11">
    <source>
        <dbReference type="ARBA" id="ARBA00023306"/>
    </source>
</evidence>
<feature type="region of interest" description="Disordered" evidence="14">
    <location>
        <begin position="1060"/>
        <end position="1079"/>
    </location>
</feature>
<name>A0A833S9U3_9HYME</name>
<dbReference type="GO" id="GO:0061863">
    <property type="term" value="F:microtubule plus end polymerase"/>
    <property type="evidence" value="ECO:0007669"/>
    <property type="project" value="InterPro"/>
</dbReference>
<proteinExistence type="inferred from homology"/>
<keyword evidence="10" id="KW-0206">Cytoskeleton</keyword>
<feature type="region of interest" description="Disordered" evidence="14">
    <location>
        <begin position="495"/>
        <end position="553"/>
    </location>
</feature>
<feature type="region of interest" description="Disordered" evidence="14">
    <location>
        <begin position="785"/>
        <end position="827"/>
    </location>
</feature>
<feature type="domain" description="TOG" evidence="15">
    <location>
        <begin position="259"/>
        <end position="497"/>
    </location>
</feature>
<keyword evidence="12" id="KW-0137">Centromere</keyword>
<dbReference type="GO" id="GO:0000922">
    <property type="term" value="C:spindle pole"/>
    <property type="evidence" value="ECO:0007669"/>
    <property type="project" value="UniProtKB-SubCell"/>
</dbReference>
<keyword evidence="9" id="KW-0995">Kinetochore</keyword>
<dbReference type="GO" id="GO:0051231">
    <property type="term" value="P:spindle elongation"/>
    <property type="evidence" value="ECO:0007669"/>
    <property type="project" value="UniProtKB-ARBA"/>
</dbReference>
<evidence type="ECO:0000256" key="6">
    <source>
        <dbReference type="ARBA" id="ARBA00022618"/>
    </source>
</evidence>
<evidence type="ECO:0000259" key="15">
    <source>
        <dbReference type="SMART" id="SM01349"/>
    </source>
</evidence>
<dbReference type="FunFam" id="1.25.10.10:FF:000052">
    <property type="entry name" value="Cytoskeleton associated protein 5"/>
    <property type="match status" value="1"/>
</dbReference>
<sequence>MEQDTEYVKLPLEERCVHKLWRARLHGYKECVNTFQCIDDEKSPEWNKFLGFIKKFVVDSNAVAQEKGLEAALAFIENAAVAGKTVGEVMNGIVTKCIAAPKAKTKELAVQITLMYIEIEKHEAVQEELLKGTEAKNPKIVAACISTLTLALRQFGPKIPGFLEDRDKTVREEGKFMVVEIYRWIGAPLKQQLNTLKPVQITELEAEFNNLKEEKVIPTRFLKSQKTKAICITDSTSDIGEEGKDDGDSVSAPDVDPYEFLEPVDILSKLPKDFYEKIEAKKWQERKEAVEALESLVKNPKLENGDYGDVVRALKKIISKDTNVLVVALAGKCLAGLAIGLKKRFQPYATACLSSILEKFREKKQNVVQALREAADAIFLSVSIDLILDDTLAALENKNPAVKAETATYLARCFSRTPPPTLNKKLLKAYTSVLLKTLNESDPTVRDSSAEALGTAMKLIGEKSMMPFLTDIDNLKMTKIKECAEKTVIHVKVPSTSKVSVERPNTAPSKIESTAKGKESEPKAKRPNTAKKLPSKKPSASSLTNLAGSKKSTSTKIQAEKNYSIEEIEEMAIQMLPNDILNGLVDSNWKTRLAAVEQLLEFVKQIDPTEIPIQVIVRTLARKPGFKDTNFQVLKLRLEILCHACDMLIFPYSTVCEYCIMDITEKLGDTKNSAVAGETLLAIAEATSLEYVAQEIVAFAFNQKNPKVQQETLGLLCRSLIEFGCVINVKSLMENIKKAVAATNPGVRTSAIALLGTLYLFMGKPLLMFFENEKPALRQQIEQECEKHNGESPPAPIRGIKNKKDKISDDDEDVEIDKKSTTNSEPDINNLIPRVDISNQITEGLLNELSDKNWKVRNEGLQKVNAIISETKFIKGSIGDLPQALALRLIDSNSKIAQSTLGICQILAVAMGPPAKQHIRVLFPGFIQCLGDNKNWIRTAAISCINTWGDQCGYKEFFDGEMIGDALKSGSPILRAEVWSWLAQKLPLIPIKQIPKEELLVCLPYLYNNLEDRNSDVRKNAQEAVLGFMIHLSYEVMARNTEKLKPGSRTVVLAALDKSRPNLPMKPLPKKQPPKENNQKVVKSAGALKAAKAVVKPNQKQPTSKPGSARKKDDDVDTSPLLATNNLKHQRVIDEQKLKVLKWNFTTPREEFVELLKELMTAANVNKTLLANMFHSDFRYHLKAIEALIEDLPDNSKALVSNLDLILKWLTLRFFDTNPSVLLKGLEYLRMVFNLLIENQYHMLENEAASFIPYLIIKIGDPKDAVRNGVRALFKQIALVYPVSKLFSYVMEGLKSKNARQRTECLDQLGSLIENYGLSVCQPSTSVALKEIAKQIADRDNSVRNAALNCIVQAYFLQGERIYKLIGQMIMIISEKDQSLLDERIKRAAKNYPTKSASTNRLSVPSNAIPISSNEDVKTSNEEYEEESDEIPEPQPPVSSQTNELTQLIEATNVTAESNEINEPLSNTPQEINISPSNYHEDDIKTNSPTLAQPKVSGPFGLDMDFLQRIELNAPVKYSNPVLVEIDLTDLNENPNTNIHEVPVIPMSPPKLLVSKNATMTQQQLSAANTSKEDSLERKILAMSSLDLAVAIQSMNSIDNLIKSHQILSLQSKEDKFIGSINMQLKLLQTYPLQQGGADISKGFRNTFMVLLAFYDTGILGKNVPLIHLKELVDQMISLLAENKLNHLQQADAYYRVINNITIQIILLLYGNNYKNLIFIENVKTLNGANSLIPLMFPCSVLIKLLHGCAESTAPSKYEELVMKCLWKIVKTIPNWAADLDYDTILLEVHRFLKDYPSVWWKKRKSDTPLRTIKTILHSMTRVKGSTILSHLTRINNTNESELQSYLIRLIATFKPDEMNSNPKTCLKSSSAGKTQEHLSKFTHQQLSEIFKKIGSKEHTKEIIHIHYILGLTQLYDFKLQYPEADVQPFLVKSHQFFQDFIEQGLRDIDQARKNQNLITQTNNQYSTEIAESASSEEKSLMDPLHRLEKLRASEAQCRTTSQPSPT</sequence>
<evidence type="ECO:0000256" key="4">
    <source>
        <dbReference type="ARBA" id="ARBA00022454"/>
    </source>
</evidence>
<keyword evidence="5" id="KW-0963">Cytoplasm</keyword>
<evidence type="ECO:0000256" key="8">
    <source>
        <dbReference type="ARBA" id="ARBA00022776"/>
    </source>
</evidence>
<dbReference type="FunFam" id="1.25.10.10:FF:000019">
    <property type="entry name" value="Cytoskeleton-associated protein 5"/>
    <property type="match status" value="1"/>
</dbReference>
<feature type="domain" description="TOG" evidence="15">
    <location>
        <begin position="562"/>
        <end position="794"/>
    </location>
</feature>
<protein>
    <recommendedName>
        <fullName evidence="15">TOG domain-containing protein</fullName>
    </recommendedName>
</protein>
<comment type="caution">
    <text evidence="16">The sequence shown here is derived from an EMBL/GenBank/DDBJ whole genome shotgun (WGS) entry which is preliminary data.</text>
</comment>
<gene>
    <name evidence="16" type="ORF">E2986_07434</name>
</gene>
<dbReference type="InterPro" id="IPR045110">
    <property type="entry name" value="XMAP215"/>
</dbReference>